<sequence>MTSPDPDAPGAETSRVTRAVVGVVVGIAIFACVGVVGYVAVVAVGMRGWADAYDPADPGTTAADPAGEPTGLGRETGLDASDEAYRQRSGTPESDAEAARSVPAVQAALDPVADGSAVDGAEVVAALADAGFEDVQVTGPTTPLGDPATTVGVGVAVPGGCVYGAVTPDAVTLDAGGPIADGGCLEMPTH</sequence>
<feature type="transmembrane region" description="Helical" evidence="2">
    <location>
        <begin position="20"/>
        <end position="44"/>
    </location>
</feature>
<proteinExistence type="predicted"/>
<dbReference type="RefSeq" id="WP_155098172.1">
    <property type="nucleotide sequence ID" value="NZ_WMKA01000004.1"/>
</dbReference>
<evidence type="ECO:0000313" key="4">
    <source>
        <dbReference type="EMBL" id="MTG87898.1"/>
    </source>
</evidence>
<evidence type="ECO:0000259" key="3">
    <source>
        <dbReference type="Pfam" id="PF22504"/>
    </source>
</evidence>
<keyword evidence="2" id="KW-0812">Transmembrane</keyword>
<gene>
    <name evidence="4" type="ORF">GJV82_02850</name>
</gene>
<reference evidence="4 5" key="1">
    <citation type="submission" date="2019-11" db="EMBL/GenBank/DDBJ databases">
        <title>Cellulosimicrobium composti sp. nov. isolated from a compost.</title>
        <authorList>
            <person name="Yang Y."/>
        </authorList>
    </citation>
    <scope>NUCLEOTIDE SEQUENCE [LARGE SCALE GENOMIC DNA]</scope>
    <source>
        <strain evidence="4 5">BIT-GX5</strain>
    </source>
</reference>
<dbReference type="Proteomes" id="UP000440668">
    <property type="component" value="Unassembled WGS sequence"/>
</dbReference>
<dbReference type="EMBL" id="WMKA01000004">
    <property type="protein sequence ID" value="MTG87898.1"/>
    <property type="molecule type" value="Genomic_DNA"/>
</dbReference>
<evidence type="ECO:0000256" key="2">
    <source>
        <dbReference type="SAM" id="Phobius"/>
    </source>
</evidence>
<dbReference type="Pfam" id="PF22504">
    <property type="entry name" value="DUF6993"/>
    <property type="match status" value="1"/>
</dbReference>
<keyword evidence="2" id="KW-0472">Membrane</keyword>
<feature type="region of interest" description="Disordered" evidence="1">
    <location>
        <begin position="59"/>
        <end position="98"/>
    </location>
</feature>
<evidence type="ECO:0000313" key="5">
    <source>
        <dbReference type="Proteomes" id="UP000440668"/>
    </source>
</evidence>
<organism evidence="4 5">
    <name type="scientific">Cellulosimicrobium composti</name>
    <dbReference type="NCBI Taxonomy" id="2672572"/>
    <lineage>
        <taxon>Bacteria</taxon>
        <taxon>Bacillati</taxon>
        <taxon>Actinomycetota</taxon>
        <taxon>Actinomycetes</taxon>
        <taxon>Micrococcales</taxon>
        <taxon>Promicromonosporaceae</taxon>
        <taxon>Cellulosimicrobium</taxon>
    </lineage>
</organism>
<dbReference type="AlphaFoldDB" id="A0A6N7ZEW1"/>
<feature type="domain" description="DUF6993" evidence="3">
    <location>
        <begin position="113"/>
        <end position="185"/>
    </location>
</feature>
<accession>A0A6N7ZEW1</accession>
<protein>
    <recommendedName>
        <fullName evidence="3">DUF6993 domain-containing protein</fullName>
    </recommendedName>
</protein>
<comment type="caution">
    <text evidence="4">The sequence shown here is derived from an EMBL/GenBank/DDBJ whole genome shotgun (WGS) entry which is preliminary data.</text>
</comment>
<keyword evidence="2" id="KW-1133">Transmembrane helix</keyword>
<dbReference type="InterPro" id="IPR054262">
    <property type="entry name" value="DUF6993"/>
</dbReference>
<evidence type="ECO:0000256" key="1">
    <source>
        <dbReference type="SAM" id="MobiDB-lite"/>
    </source>
</evidence>
<name>A0A6N7ZEW1_9MICO</name>